<organism evidence="2">
    <name type="scientific">marine metagenome</name>
    <dbReference type="NCBI Taxonomy" id="408172"/>
    <lineage>
        <taxon>unclassified sequences</taxon>
        <taxon>metagenomes</taxon>
        <taxon>ecological metagenomes</taxon>
    </lineage>
</organism>
<evidence type="ECO:0000313" key="2">
    <source>
        <dbReference type="EMBL" id="SVC84692.1"/>
    </source>
</evidence>
<reference evidence="2" key="1">
    <citation type="submission" date="2018-05" db="EMBL/GenBank/DDBJ databases">
        <authorList>
            <person name="Lanie J.A."/>
            <person name="Ng W.-L."/>
            <person name="Kazmierczak K.M."/>
            <person name="Andrzejewski T.M."/>
            <person name="Davidsen T.M."/>
            <person name="Wayne K.J."/>
            <person name="Tettelin H."/>
            <person name="Glass J.I."/>
            <person name="Rusch D."/>
            <person name="Podicherti R."/>
            <person name="Tsui H.-C.T."/>
            <person name="Winkler M.E."/>
        </authorList>
    </citation>
    <scope>NUCLEOTIDE SEQUENCE</scope>
</reference>
<dbReference type="AlphaFoldDB" id="A0A382QJ13"/>
<feature type="domain" description="Formyl transferase N-terminal" evidence="1">
    <location>
        <begin position="7"/>
        <end position="163"/>
    </location>
</feature>
<dbReference type="InterPro" id="IPR036477">
    <property type="entry name" value="Formyl_transf_N_sf"/>
</dbReference>
<dbReference type="SUPFAM" id="SSF53328">
    <property type="entry name" value="Formyltransferase"/>
    <property type="match status" value="1"/>
</dbReference>
<dbReference type="GO" id="GO:0005829">
    <property type="term" value="C:cytosol"/>
    <property type="evidence" value="ECO:0007669"/>
    <property type="project" value="TreeGrafter"/>
</dbReference>
<dbReference type="PANTHER" id="PTHR11138:SF5">
    <property type="entry name" value="METHIONYL-TRNA FORMYLTRANSFERASE, MITOCHONDRIAL"/>
    <property type="match status" value="1"/>
</dbReference>
<accession>A0A382QJ13</accession>
<dbReference type="PANTHER" id="PTHR11138">
    <property type="entry name" value="METHIONYL-TRNA FORMYLTRANSFERASE"/>
    <property type="match status" value="1"/>
</dbReference>
<evidence type="ECO:0000259" key="1">
    <source>
        <dbReference type="Pfam" id="PF00551"/>
    </source>
</evidence>
<dbReference type="InterPro" id="IPR002376">
    <property type="entry name" value="Formyl_transf_N"/>
</dbReference>
<name>A0A382QJ13_9ZZZZ</name>
<protein>
    <recommendedName>
        <fullName evidence="1">Formyl transferase N-terminal domain-containing protein</fullName>
    </recommendedName>
</protein>
<sequence length="194" mass="22205">MLKTIVAFLGRAHGLNVLLSLIESNEHRILKVYTHSLNPKSQDPKRAVRTDYHLFKEICAKHDIPLVAIDSNKEKIQDVPNCDFIVEVSWRYLLLPEITKKAKIIAFGIHRGKLPEYAGAEPIKQALLQNENEIILSAHYLDSLIDAGKTITRISHPVNYDSSFSIDENIQRLRDEITPLFSKIMFKTFKIISE</sequence>
<dbReference type="Gene3D" id="3.40.50.170">
    <property type="entry name" value="Formyl transferase, N-terminal domain"/>
    <property type="match status" value="1"/>
</dbReference>
<gene>
    <name evidence="2" type="ORF">METZ01_LOCUS337546</name>
</gene>
<dbReference type="Pfam" id="PF00551">
    <property type="entry name" value="Formyl_trans_N"/>
    <property type="match status" value="1"/>
</dbReference>
<dbReference type="GO" id="GO:0004479">
    <property type="term" value="F:methionyl-tRNA formyltransferase activity"/>
    <property type="evidence" value="ECO:0007669"/>
    <property type="project" value="TreeGrafter"/>
</dbReference>
<dbReference type="EMBL" id="UINC01114406">
    <property type="protein sequence ID" value="SVC84692.1"/>
    <property type="molecule type" value="Genomic_DNA"/>
</dbReference>
<proteinExistence type="predicted"/>